<evidence type="ECO:0000313" key="5">
    <source>
        <dbReference type="EMBL" id="AVP96453.1"/>
    </source>
</evidence>
<evidence type="ECO:0000313" key="6">
    <source>
        <dbReference type="Proteomes" id="UP000241074"/>
    </source>
</evidence>
<dbReference type="RefSeq" id="WP_106890382.1">
    <property type="nucleotide sequence ID" value="NZ_CP027860.1"/>
</dbReference>
<dbReference type="Gene3D" id="3.40.50.150">
    <property type="entry name" value="Vaccinia Virus protein VP39"/>
    <property type="match status" value="1"/>
</dbReference>
<dbReference type="PANTHER" id="PTHR43464:SF19">
    <property type="entry name" value="UBIQUINONE BIOSYNTHESIS O-METHYLTRANSFERASE, MITOCHONDRIAL"/>
    <property type="match status" value="1"/>
</dbReference>
<organism evidence="5 6">
    <name type="scientific">Ahniella affigens</name>
    <dbReference type="NCBI Taxonomy" id="2021234"/>
    <lineage>
        <taxon>Bacteria</taxon>
        <taxon>Pseudomonadati</taxon>
        <taxon>Pseudomonadota</taxon>
        <taxon>Gammaproteobacteria</taxon>
        <taxon>Lysobacterales</taxon>
        <taxon>Rhodanobacteraceae</taxon>
        <taxon>Ahniella</taxon>
    </lineage>
</organism>
<protein>
    <recommendedName>
        <fullName evidence="4">Methyltransferase domain-containing protein</fullName>
    </recommendedName>
</protein>
<feature type="domain" description="Methyltransferase" evidence="4">
    <location>
        <begin position="65"/>
        <end position="157"/>
    </location>
</feature>
<evidence type="ECO:0000259" key="4">
    <source>
        <dbReference type="Pfam" id="PF13649"/>
    </source>
</evidence>
<dbReference type="GO" id="GO:0032259">
    <property type="term" value="P:methylation"/>
    <property type="evidence" value="ECO:0007669"/>
    <property type="project" value="UniProtKB-KW"/>
</dbReference>
<dbReference type="Pfam" id="PF13649">
    <property type="entry name" value="Methyltransf_25"/>
    <property type="match status" value="1"/>
</dbReference>
<accession>A0A2P1PNN5</accession>
<dbReference type="EMBL" id="CP027860">
    <property type="protein sequence ID" value="AVP96453.1"/>
    <property type="molecule type" value="Genomic_DNA"/>
</dbReference>
<evidence type="ECO:0000256" key="3">
    <source>
        <dbReference type="ARBA" id="ARBA00022691"/>
    </source>
</evidence>
<dbReference type="CDD" id="cd02440">
    <property type="entry name" value="AdoMet_MTases"/>
    <property type="match status" value="1"/>
</dbReference>
<dbReference type="GO" id="GO:0008168">
    <property type="term" value="F:methyltransferase activity"/>
    <property type="evidence" value="ECO:0007669"/>
    <property type="project" value="UniProtKB-KW"/>
</dbReference>
<keyword evidence="1" id="KW-0489">Methyltransferase</keyword>
<reference evidence="5 6" key="1">
    <citation type="submission" date="2018-03" db="EMBL/GenBank/DDBJ databases">
        <title>Ahniella affigens gen. nov., sp. nov., a gammaproteobacterium isolated from sandy soil near a stream.</title>
        <authorList>
            <person name="Ko Y."/>
            <person name="Kim J.-H."/>
        </authorList>
    </citation>
    <scope>NUCLEOTIDE SEQUENCE [LARGE SCALE GENOMIC DNA]</scope>
    <source>
        <strain evidence="5 6">D13</strain>
    </source>
</reference>
<dbReference type="AlphaFoldDB" id="A0A2P1PNN5"/>
<dbReference type="KEGG" id="xba:C7S18_04250"/>
<dbReference type="Proteomes" id="UP000241074">
    <property type="component" value="Chromosome"/>
</dbReference>
<proteinExistence type="predicted"/>
<keyword evidence="6" id="KW-1185">Reference proteome</keyword>
<dbReference type="SUPFAM" id="SSF53335">
    <property type="entry name" value="S-adenosyl-L-methionine-dependent methyltransferases"/>
    <property type="match status" value="1"/>
</dbReference>
<keyword evidence="2" id="KW-0808">Transferase</keyword>
<gene>
    <name evidence="5" type="ORF">C7S18_04250</name>
</gene>
<dbReference type="OrthoDB" id="9804312at2"/>
<keyword evidence="3" id="KW-0949">S-adenosyl-L-methionine</keyword>
<evidence type="ECO:0000256" key="1">
    <source>
        <dbReference type="ARBA" id="ARBA00022603"/>
    </source>
</evidence>
<name>A0A2P1PNN5_9GAMM</name>
<sequence length="246" mass="26410">MSRQASGSATLAVAGTPAHDAHDALPIAAGAYGDRNAAIYDQIYPRVETGLLDQLESLAGKGPALELGVGTGRVALPLAQRGVPVVGVDASTAMLARLHERRRSEPVRTVLANFVDADLGGPYSLIYALVSTLNLLPDLGTFARCLSHARRFLKPDGALLIESYLSSEPSGHRQQSQVPIATRHGQAYYQVQALAIDLIDQDRFACAAGLVLHERWCNWAAAPWHADAPPFARHISIYRLGSTSER</sequence>
<evidence type="ECO:0000256" key="2">
    <source>
        <dbReference type="ARBA" id="ARBA00022679"/>
    </source>
</evidence>
<reference evidence="5 6" key="2">
    <citation type="submission" date="2018-03" db="EMBL/GenBank/DDBJ databases">
        <authorList>
            <person name="Keele B.F."/>
        </authorList>
    </citation>
    <scope>NUCLEOTIDE SEQUENCE [LARGE SCALE GENOMIC DNA]</scope>
    <source>
        <strain evidence="5 6">D13</strain>
    </source>
</reference>
<dbReference type="InterPro" id="IPR029063">
    <property type="entry name" value="SAM-dependent_MTases_sf"/>
</dbReference>
<dbReference type="InterPro" id="IPR041698">
    <property type="entry name" value="Methyltransf_25"/>
</dbReference>
<dbReference type="PANTHER" id="PTHR43464">
    <property type="entry name" value="METHYLTRANSFERASE"/>
    <property type="match status" value="1"/>
</dbReference>